<feature type="region of interest" description="Disordered" evidence="4">
    <location>
        <begin position="335"/>
        <end position="363"/>
    </location>
</feature>
<dbReference type="SUPFAM" id="SSF46689">
    <property type="entry name" value="Homeodomain-like"/>
    <property type="match status" value="2"/>
</dbReference>
<reference evidence="6 7" key="1">
    <citation type="submission" date="2022-06" db="EMBL/GenBank/DDBJ databases">
        <title>Ideonella sp. NS12-5 Genome sequencing and assembly.</title>
        <authorList>
            <person name="Jung Y."/>
        </authorList>
    </citation>
    <scope>NUCLEOTIDE SEQUENCE [LARGE SCALE GENOMIC DNA]</scope>
    <source>
        <strain evidence="6 7">NS12-5</strain>
    </source>
</reference>
<dbReference type="InterPro" id="IPR029062">
    <property type="entry name" value="Class_I_gatase-like"/>
</dbReference>
<keyword evidence="1" id="KW-0805">Transcription regulation</keyword>
<evidence type="ECO:0000256" key="2">
    <source>
        <dbReference type="ARBA" id="ARBA00023125"/>
    </source>
</evidence>
<dbReference type="InterPro" id="IPR009057">
    <property type="entry name" value="Homeodomain-like_sf"/>
</dbReference>
<dbReference type="PROSITE" id="PS00041">
    <property type="entry name" value="HTH_ARAC_FAMILY_1"/>
    <property type="match status" value="1"/>
</dbReference>
<dbReference type="InterPro" id="IPR018060">
    <property type="entry name" value="HTH_AraC"/>
</dbReference>
<dbReference type="SMART" id="SM00342">
    <property type="entry name" value="HTH_ARAC"/>
    <property type="match status" value="1"/>
</dbReference>
<dbReference type="InterPro" id="IPR018062">
    <property type="entry name" value="HTH_AraC-typ_CS"/>
</dbReference>
<evidence type="ECO:0000259" key="5">
    <source>
        <dbReference type="PROSITE" id="PS01124"/>
    </source>
</evidence>
<feature type="domain" description="HTH araC/xylS-type" evidence="5">
    <location>
        <begin position="220"/>
        <end position="318"/>
    </location>
</feature>
<dbReference type="PROSITE" id="PS01124">
    <property type="entry name" value="HTH_ARAC_FAMILY_2"/>
    <property type="match status" value="1"/>
</dbReference>
<dbReference type="CDD" id="cd03136">
    <property type="entry name" value="GATase1_AraC_ArgR_like"/>
    <property type="match status" value="1"/>
</dbReference>
<evidence type="ECO:0000256" key="4">
    <source>
        <dbReference type="SAM" id="MobiDB-lite"/>
    </source>
</evidence>
<sequence length="363" mass="39458">MDGGRASWRFGLVLQPGFGLMGLAGVLETLQAANRLLEQPLYDTVLLARGAGPVSSAEGVPVLAHAMSQAGWLDAVLVHAEGPWHGEPDLVAPQLLWLRQRAAQGCLMGGVGTGAAWLAEAGLLRGHRATAQWPHGAVLAERHPELVVSQQIYELDEQRMSCASHQASQDLLIAWLIQRHGERLGPSLLSALGRERQRPREERQRLPLVTPLGGGSAKLAEAVALMEANLGEPLPTEEISRLVGVSRRQLERLFKQHLDALPSRWYLELRLDRARDMLRQTHQSILQIALSCGFASGPHFSNAYRARYGHTPREERSPQAVAWRAAQAGVSLAPAAPGQASVLDVPDVPVGSPDEQNREIPGR</sequence>
<dbReference type="InterPro" id="IPR050204">
    <property type="entry name" value="AraC_XylS_family_regulators"/>
</dbReference>
<evidence type="ECO:0000313" key="7">
    <source>
        <dbReference type="Proteomes" id="UP001204851"/>
    </source>
</evidence>
<dbReference type="Proteomes" id="UP001204851">
    <property type="component" value="Unassembled WGS sequence"/>
</dbReference>
<dbReference type="Gene3D" id="3.40.50.880">
    <property type="match status" value="1"/>
</dbReference>
<keyword evidence="2" id="KW-0238">DNA-binding</keyword>
<evidence type="ECO:0000256" key="1">
    <source>
        <dbReference type="ARBA" id="ARBA00023015"/>
    </source>
</evidence>
<organism evidence="6 7">
    <name type="scientific">Ideonella oryzae</name>
    <dbReference type="NCBI Taxonomy" id="2937441"/>
    <lineage>
        <taxon>Bacteria</taxon>
        <taxon>Pseudomonadati</taxon>
        <taxon>Pseudomonadota</taxon>
        <taxon>Betaproteobacteria</taxon>
        <taxon>Burkholderiales</taxon>
        <taxon>Sphaerotilaceae</taxon>
        <taxon>Ideonella</taxon>
    </lineage>
</organism>
<comment type="caution">
    <text evidence="6">The sequence shown here is derived from an EMBL/GenBank/DDBJ whole genome shotgun (WGS) entry which is preliminary data.</text>
</comment>
<protein>
    <submittedName>
        <fullName evidence="6">GlxA family transcriptional regulator</fullName>
    </submittedName>
</protein>
<dbReference type="Gene3D" id="1.10.10.60">
    <property type="entry name" value="Homeodomain-like"/>
    <property type="match status" value="2"/>
</dbReference>
<dbReference type="RefSeq" id="WP_252770770.1">
    <property type="nucleotide sequence ID" value="NZ_JAMXMC010000009.1"/>
</dbReference>
<evidence type="ECO:0000313" key="6">
    <source>
        <dbReference type="EMBL" id="MCO5978158.1"/>
    </source>
</evidence>
<dbReference type="EMBL" id="JAMXMC010000009">
    <property type="protein sequence ID" value="MCO5978158.1"/>
    <property type="molecule type" value="Genomic_DNA"/>
</dbReference>
<dbReference type="PANTHER" id="PTHR46796:SF6">
    <property type="entry name" value="ARAC SUBFAMILY"/>
    <property type="match status" value="1"/>
</dbReference>
<dbReference type="SUPFAM" id="SSF52317">
    <property type="entry name" value="Class I glutamine amidotransferase-like"/>
    <property type="match status" value="1"/>
</dbReference>
<proteinExistence type="predicted"/>
<dbReference type="Pfam" id="PF12833">
    <property type="entry name" value="HTH_18"/>
    <property type="match status" value="1"/>
</dbReference>
<gene>
    <name evidence="6" type="ORF">M0L44_15775</name>
</gene>
<accession>A0ABT1BPR9</accession>
<dbReference type="PANTHER" id="PTHR46796">
    <property type="entry name" value="HTH-TYPE TRANSCRIPTIONAL ACTIVATOR RHAS-RELATED"/>
    <property type="match status" value="1"/>
</dbReference>
<evidence type="ECO:0000256" key="3">
    <source>
        <dbReference type="ARBA" id="ARBA00023163"/>
    </source>
</evidence>
<name>A0ABT1BPR9_9BURK</name>
<keyword evidence="7" id="KW-1185">Reference proteome</keyword>
<keyword evidence="3" id="KW-0804">Transcription</keyword>